<evidence type="ECO:0000259" key="11">
    <source>
        <dbReference type="PROSITE" id="PS50881"/>
    </source>
</evidence>
<keyword evidence="5 8" id="KW-0687">Ribonucleoprotein</keyword>
<organism evidence="12 13">
    <name type="scientific">Meristemomyces frigidus</name>
    <dbReference type="NCBI Taxonomy" id="1508187"/>
    <lineage>
        <taxon>Eukaryota</taxon>
        <taxon>Fungi</taxon>
        <taxon>Dikarya</taxon>
        <taxon>Ascomycota</taxon>
        <taxon>Pezizomycotina</taxon>
        <taxon>Dothideomycetes</taxon>
        <taxon>Dothideomycetidae</taxon>
        <taxon>Mycosphaerellales</taxon>
        <taxon>Teratosphaeriaceae</taxon>
        <taxon>Meristemomyces</taxon>
    </lineage>
</organism>
<feature type="domain" description="S5 DRBM" evidence="11">
    <location>
        <begin position="195"/>
        <end position="258"/>
    </location>
</feature>
<dbReference type="SUPFAM" id="SSF54211">
    <property type="entry name" value="Ribosomal protein S5 domain 2-like"/>
    <property type="match status" value="1"/>
</dbReference>
<evidence type="ECO:0000256" key="3">
    <source>
        <dbReference type="ARBA" id="ARBA00022980"/>
    </source>
</evidence>
<proteinExistence type="inferred from homology"/>
<comment type="subcellular location">
    <subcellularLocation>
        <location evidence="1">Mitochondrion</location>
    </subcellularLocation>
</comment>
<reference evidence="12" key="1">
    <citation type="submission" date="2023-08" db="EMBL/GenBank/DDBJ databases">
        <title>Black Yeasts Isolated from many extreme environments.</title>
        <authorList>
            <person name="Coleine C."/>
            <person name="Stajich J.E."/>
            <person name="Selbmann L."/>
        </authorList>
    </citation>
    <scope>NUCLEOTIDE SEQUENCE</scope>
    <source>
        <strain evidence="12">CCFEE 5401</strain>
    </source>
</reference>
<dbReference type="GO" id="GO:0003735">
    <property type="term" value="F:structural constituent of ribosome"/>
    <property type="evidence" value="ECO:0007669"/>
    <property type="project" value="UniProtKB-UniRule"/>
</dbReference>
<comment type="function">
    <text evidence="6">Component of the mitochondrial ribosome (mitoribosome), a dedicated translation machinery responsible for the synthesis of mitochondrial genome-encoded proteins, including at least some of the essential transmembrane subunits of the mitochondrial respiratory chain. The mitoribosomes are attached to the mitochondrial inner membrane and translation products are cotranslationally integrated into the membrane.</text>
</comment>
<dbReference type="PANTHER" id="PTHR48277:SF1">
    <property type="entry name" value="MITOCHONDRIAL RIBOSOMAL PROTEIN S5"/>
    <property type="match status" value="1"/>
</dbReference>
<dbReference type="Proteomes" id="UP001310890">
    <property type="component" value="Unassembled WGS sequence"/>
</dbReference>
<evidence type="ECO:0000256" key="7">
    <source>
        <dbReference type="ARBA" id="ARBA00039335"/>
    </source>
</evidence>
<dbReference type="GO" id="GO:0003723">
    <property type="term" value="F:RNA binding"/>
    <property type="evidence" value="ECO:0007669"/>
    <property type="project" value="InterPro"/>
</dbReference>
<dbReference type="GO" id="GO:0006412">
    <property type="term" value="P:translation"/>
    <property type="evidence" value="ECO:0007669"/>
    <property type="project" value="InterPro"/>
</dbReference>
<protein>
    <recommendedName>
        <fullName evidence="7">Small ribosomal subunit protein uS5m</fullName>
    </recommendedName>
</protein>
<comment type="similarity">
    <text evidence="2 9">Belongs to the universal ribosomal protein uS5 family.</text>
</comment>
<dbReference type="FunFam" id="3.30.160.20:FF:000022">
    <property type="entry name" value="28S ribosomal protein S5, mitochondrial"/>
    <property type="match status" value="1"/>
</dbReference>
<dbReference type="Gene3D" id="3.30.160.20">
    <property type="match status" value="1"/>
</dbReference>
<dbReference type="PANTHER" id="PTHR48277">
    <property type="entry name" value="MITOCHONDRIAL RIBOSOMAL PROTEIN S5"/>
    <property type="match status" value="1"/>
</dbReference>
<dbReference type="InterPro" id="IPR014721">
    <property type="entry name" value="Ribsml_uS5_D2-typ_fold_subgr"/>
</dbReference>
<dbReference type="InterPro" id="IPR020568">
    <property type="entry name" value="Ribosomal_Su5_D2-typ_SF"/>
</dbReference>
<dbReference type="InterPro" id="IPR005324">
    <property type="entry name" value="Ribosomal_uS5_C"/>
</dbReference>
<evidence type="ECO:0000256" key="8">
    <source>
        <dbReference type="PROSITE-ProRule" id="PRU00268"/>
    </source>
</evidence>
<comment type="caution">
    <text evidence="12">The sequence shown here is derived from an EMBL/GenBank/DDBJ whole genome shotgun (WGS) entry which is preliminary data.</text>
</comment>
<evidence type="ECO:0000256" key="2">
    <source>
        <dbReference type="ARBA" id="ARBA00008945"/>
    </source>
</evidence>
<dbReference type="SUPFAM" id="SSF54768">
    <property type="entry name" value="dsRNA-binding domain-like"/>
    <property type="match status" value="1"/>
</dbReference>
<accession>A0AAN7YMQ8</accession>
<evidence type="ECO:0000256" key="4">
    <source>
        <dbReference type="ARBA" id="ARBA00023128"/>
    </source>
</evidence>
<name>A0AAN7YMQ8_9PEZI</name>
<keyword evidence="3 8" id="KW-0689">Ribosomal protein</keyword>
<dbReference type="FunFam" id="3.30.230.10:FF:000041">
    <property type="entry name" value="37S ribosomal protein S5"/>
    <property type="match status" value="1"/>
</dbReference>
<dbReference type="GO" id="GO:0005763">
    <property type="term" value="C:mitochondrial small ribosomal subunit"/>
    <property type="evidence" value="ECO:0007669"/>
    <property type="project" value="UniProtKB-ARBA"/>
</dbReference>
<evidence type="ECO:0000256" key="9">
    <source>
        <dbReference type="RuleBase" id="RU003823"/>
    </source>
</evidence>
<feature type="region of interest" description="Disordered" evidence="10">
    <location>
        <begin position="143"/>
        <end position="176"/>
    </location>
</feature>
<dbReference type="InterPro" id="IPR000851">
    <property type="entry name" value="Ribosomal_uS5"/>
</dbReference>
<gene>
    <name evidence="12" type="ORF">LTR62_005864</name>
</gene>
<keyword evidence="4" id="KW-0496">Mitochondrion</keyword>
<evidence type="ECO:0000313" key="13">
    <source>
        <dbReference type="Proteomes" id="UP001310890"/>
    </source>
</evidence>
<dbReference type="PROSITE" id="PS50881">
    <property type="entry name" value="S5_DSRBD"/>
    <property type="match status" value="1"/>
</dbReference>
<evidence type="ECO:0000256" key="1">
    <source>
        <dbReference type="ARBA" id="ARBA00004173"/>
    </source>
</evidence>
<dbReference type="Pfam" id="PF03719">
    <property type="entry name" value="Ribosomal_S5_C"/>
    <property type="match status" value="1"/>
</dbReference>
<evidence type="ECO:0000256" key="5">
    <source>
        <dbReference type="ARBA" id="ARBA00023274"/>
    </source>
</evidence>
<evidence type="ECO:0000256" key="10">
    <source>
        <dbReference type="SAM" id="MobiDB-lite"/>
    </source>
</evidence>
<evidence type="ECO:0000313" key="12">
    <source>
        <dbReference type="EMBL" id="KAK5117247.1"/>
    </source>
</evidence>
<evidence type="ECO:0000256" key="6">
    <source>
        <dbReference type="ARBA" id="ARBA00037226"/>
    </source>
</evidence>
<dbReference type="Gene3D" id="3.30.230.10">
    <property type="match status" value="1"/>
</dbReference>
<sequence length="359" mass="40505">MATKTRTYQCLSCHLKDTISQTLQKTPRRQFHVSTSRLARRRPAYPSVTQAKLEAQQARNADVEARAAQLKPYTEREKELLAKRYTPEQMKVIEAGEAAINPRDMAEQGRLRGDAFRPTYIDDFATLRPTVDKPIRLAVDDAEEGLSTTASQRSGEKKTKKLRIPGTQHASEEEDPHMLRLRQQTGLDKQQISRIRVKNLVSHRVVNQTRMGKIQSLYFLTIAGNMDGMLGIGEGKAAEDEDGRRQAMMNAIRNMRPIARYEERTIFGEVEGKVGASVVQLSARPPGFGNRCQHLIFELARAAGISDLAARTPRSRNKMNVVKAAFQALTTQRLPEDVARARGRKMVDVRRVYYGGQVY</sequence>
<dbReference type="InterPro" id="IPR013810">
    <property type="entry name" value="Ribosomal_uS5_N"/>
</dbReference>
<dbReference type="EMBL" id="JAVRRL010000005">
    <property type="protein sequence ID" value="KAK5117247.1"/>
    <property type="molecule type" value="Genomic_DNA"/>
</dbReference>
<dbReference type="AlphaFoldDB" id="A0AAN7YMQ8"/>
<dbReference type="Pfam" id="PF00333">
    <property type="entry name" value="Ribosomal_S5"/>
    <property type="match status" value="1"/>
</dbReference>